<feature type="transmembrane region" description="Helical" evidence="9">
    <location>
        <begin position="6"/>
        <end position="24"/>
    </location>
</feature>
<evidence type="ECO:0000256" key="1">
    <source>
        <dbReference type="ARBA" id="ARBA00004651"/>
    </source>
</evidence>
<dbReference type="Proteomes" id="UP000552241">
    <property type="component" value="Unassembled WGS sequence"/>
</dbReference>
<evidence type="ECO:0000256" key="9">
    <source>
        <dbReference type="SAM" id="Phobius"/>
    </source>
</evidence>
<evidence type="ECO:0000256" key="3">
    <source>
        <dbReference type="ARBA" id="ARBA00022448"/>
    </source>
</evidence>
<comment type="similarity">
    <text evidence="2 8">Belongs to the CPA3 antiporters (TC 2.A.63) subunit F family.</text>
</comment>
<protein>
    <submittedName>
        <fullName evidence="10">Cation:proton antiporter</fullName>
    </submittedName>
</protein>
<comment type="subcellular location">
    <subcellularLocation>
        <location evidence="1 8">Cell membrane</location>
        <topology evidence="1 8">Multi-pass membrane protein</topology>
    </subcellularLocation>
</comment>
<keyword evidence="4 8" id="KW-1003">Cell membrane</keyword>
<comment type="caution">
    <text evidence="10">The sequence shown here is derived from an EMBL/GenBank/DDBJ whole genome shotgun (WGS) entry which is preliminary data.</text>
</comment>
<evidence type="ECO:0000256" key="4">
    <source>
        <dbReference type="ARBA" id="ARBA00022475"/>
    </source>
</evidence>
<organism evidence="10 11">
    <name type="scientific">Moheibacter lacus</name>
    <dbReference type="NCBI Taxonomy" id="2745851"/>
    <lineage>
        <taxon>Bacteria</taxon>
        <taxon>Pseudomonadati</taxon>
        <taxon>Bacteroidota</taxon>
        <taxon>Flavobacteriia</taxon>
        <taxon>Flavobacteriales</taxon>
        <taxon>Weeksellaceae</taxon>
        <taxon>Moheibacter</taxon>
    </lineage>
</organism>
<sequence>MSVHQYLMYVVMPIICLAFFLIFFRFLKGPKVVDRVVAIDLIITSGIGLIGVFCILYNNASFLDVAMILALIAFLSTIAFSYYLDNGENNKPKKDE</sequence>
<dbReference type="PANTHER" id="PTHR34702:SF1">
    <property type="entry name" value="NA(+)_H(+) ANTIPORTER SUBUNIT F"/>
    <property type="match status" value="1"/>
</dbReference>
<dbReference type="GO" id="GO:0015385">
    <property type="term" value="F:sodium:proton antiporter activity"/>
    <property type="evidence" value="ECO:0007669"/>
    <property type="project" value="TreeGrafter"/>
</dbReference>
<dbReference type="AlphaFoldDB" id="A0A838ZTW7"/>
<dbReference type="NCBIfam" id="NF009243">
    <property type="entry name" value="PRK12599.1-2"/>
    <property type="match status" value="1"/>
</dbReference>
<keyword evidence="8" id="KW-0050">Antiport</keyword>
<dbReference type="RefSeq" id="WP_182044033.1">
    <property type="nucleotide sequence ID" value="NZ_JACDZE010000004.1"/>
</dbReference>
<dbReference type="PANTHER" id="PTHR34702">
    <property type="entry name" value="NA(+)/H(+) ANTIPORTER SUBUNIT F1"/>
    <property type="match status" value="1"/>
</dbReference>
<gene>
    <name evidence="10" type="ORF">HU137_11690</name>
</gene>
<dbReference type="GO" id="GO:0005886">
    <property type="term" value="C:plasma membrane"/>
    <property type="evidence" value="ECO:0007669"/>
    <property type="project" value="UniProtKB-SubCell"/>
</dbReference>
<evidence type="ECO:0000256" key="2">
    <source>
        <dbReference type="ARBA" id="ARBA00009212"/>
    </source>
</evidence>
<dbReference type="InterPro" id="IPR007208">
    <property type="entry name" value="MrpF/PhaF-like"/>
</dbReference>
<evidence type="ECO:0000256" key="7">
    <source>
        <dbReference type="ARBA" id="ARBA00023136"/>
    </source>
</evidence>
<evidence type="ECO:0000256" key="5">
    <source>
        <dbReference type="ARBA" id="ARBA00022692"/>
    </source>
</evidence>
<feature type="transmembrane region" description="Helical" evidence="9">
    <location>
        <begin position="36"/>
        <end position="59"/>
    </location>
</feature>
<keyword evidence="8" id="KW-0406">Ion transport</keyword>
<dbReference type="Pfam" id="PF04066">
    <property type="entry name" value="MrpF_PhaF"/>
    <property type="match status" value="1"/>
</dbReference>
<keyword evidence="11" id="KW-1185">Reference proteome</keyword>
<accession>A0A838ZTW7</accession>
<reference evidence="10 11" key="1">
    <citation type="submission" date="2020-07" db="EMBL/GenBank/DDBJ databases">
        <title>Moheibacter lacus sp. nov., a member of the family Flavobacteriaceae isolated from freshwater lake sediment.</title>
        <authorList>
            <person name="Liu Y."/>
        </authorList>
    </citation>
    <scope>NUCLEOTIDE SEQUENCE [LARGE SCALE GENOMIC DNA]</scope>
    <source>
        <strain evidence="10 11">BDHS18</strain>
    </source>
</reference>
<evidence type="ECO:0000256" key="8">
    <source>
        <dbReference type="PIRNR" id="PIRNR028784"/>
    </source>
</evidence>
<dbReference type="EMBL" id="JACDZE010000004">
    <property type="protein sequence ID" value="MBA5630436.1"/>
    <property type="molecule type" value="Genomic_DNA"/>
</dbReference>
<evidence type="ECO:0000313" key="11">
    <source>
        <dbReference type="Proteomes" id="UP000552241"/>
    </source>
</evidence>
<keyword evidence="5 9" id="KW-0812">Transmembrane</keyword>
<proteinExistence type="inferred from homology"/>
<name>A0A838ZTW7_9FLAO</name>
<evidence type="ECO:0000313" key="10">
    <source>
        <dbReference type="EMBL" id="MBA5630436.1"/>
    </source>
</evidence>
<feature type="transmembrane region" description="Helical" evidence="9">
    <location>
        <begin position="65"/>
        <end position="84"/>
    </location>
</feature>
<keyword evidence="7 8" id="KW-0472">Membrane</keyword>
<dbReference type="PIRSF" id="PIRSF028784">
    <property type="entry name" value="MrpF"/>
    <property type="match status" value="1"/>
</dbReference>
<keyword evidence="3 8" id="KW-0813">Transport</keyword>
<keyword evidence="6 9" id="KW-1133">Transmembrane helix</keyword>
<evidence type="ECO:0000256" key="6">
    <source>
        <dbReference type="ARBA" id="ARBA00022989"/>
    </source>
</evidence>